<evidence type="ECO:0000256" key="3">
    <source>
        <dbReference type="ARBA" id="ARBA00023128"/>
    </source>
</evidence>
<dbReference type="EMBL" id="QPKB01000009">
    <property type="protein sequence ID" value="RWR92008.1"/>
    <property type="molecule type" value="Genomic_DNA"/>
</dbReference>
<dbReference type="AlphaFoldDB" id="A0A443PMK8"/>
<feature type="transmembrane region" description="Helical" evidence="5">
    <location>
        <begin position="103"/>
        <end position="122"/>
    </location>
</feature>
<accession>A0A443PMK8</accession>
<keyword evidence="3" id="KW-0496">Mitochondrion</keyword>
<dbReference type="GO" id="GO:0005743">
    <property type="term" value="C:mitochondrial inner membrane"/>
    <property type="evidence" value="ECO:0007669"/>
    <property type="project" value="UniProtKB-SubCell"/>
</dbReference>
<comment type="caution">
    <text evidence="6">The sequence shown here is derived from an EMBL/GenBank/DDBJ whole genome shotgun (WGS) entry which is preliminary data.</text>
</comment>
<proteinExistence type="predicted"/>
<evidence type="ECO:0000313" key="7">
    <source>
        <dbReference type="Proteomes" id="UP000283530"/>
    </source>
</evidence>
<dbReference type="Pfam" id="PF02238">
    <property type="entry name" value="COX7a"/>
    <property type="match status" value="1"/>
</dbReference>
<evidence type="ECO:0000256" key="4">
    <source>
        <dbReference type="ARBA" id="ARBA00023136"/>
    </source>
</evidence>
<sequence length="132" mass="14970">MTVGETKRLVASRCLLAARWSCSGDENQWCGRSACSSSVQGGAMLFVRCFNKMLFLVLIWYFLVQMSEPPFVPRERLLKKQQYFQNIHKHTYLKGPYDKITSIAIPLALAATAGYMIVRGIYNMSHGIGKKE</sequence>
<keyword evidence="7" id="KW-1185">Reference proteome</keyword>
<organism evidence="6 7">
    <name type="scientific">Cinnamomum micranthum f. kanehirae</name>
    <dbReference type="NCBI Taxonomy" id="337451"/>
    <lineage>
        <taxon>Eukaryota</taxon>
        <taxon>Viridiplantae</taxon>
        <taxon>Streptophyta</taxon>
        <taxon>Embryophyta</taxon>
        <taxon>Tracheophyta</taxon>
        <taxon>Spermatophyta</taxon>
        <taxon>Magnoliopsida</taxon>
        <taxon>Magnoliidae</taxon>
        <taxon>Laurales</taxon>
        <taxon>Lauraceae</taxon>
        <taxon>Cinnamomum</taxon>
    </lineage>
</organism>
<keyword evidence="5" id="KW-1133">Transmembrane helix</keyword>
<dbReference type="PANTHER" id="PTHR35308:SF1">
    <property type="entry name" value="CYTOCHROME C OXIDASE SUBUNIT 7"/>
    <property type="match status" value="1"/>
</dbReference>
<evidence type="ECO:0000256" key="2">
    <source>
        <dbReference type="ARBA" id="ARBA00022792"/>
    </source>
</evidence>
<protein>
    <submittedName>
        <fullName evidence="6">Uncharacterized protein</fullName>
    </submittedName>
</protein>
<name>A0A443PMK8_9MAGN</name>
<comment type="subcellular location">
    <subcellularLocation>
        <location evidence="1">Mitochondrion inner membrane</location>
    </subcellularLocation>
</comment>
<evidence type="ECO:0000313" key="6">
    <source>
        <dbReference type="EMBL" id="RWR92008.1"/>
    </source>
</evidence>
<evidence type="ECO:0000256" key="5">
    <source>
        <dbReference type="SAM" id="Phobius"/>
    </source>
</evidence>
<keyword evidence="5" id="KW-0812">Transmembrane</keyword>
<dbReference type="PANTHER" id="PTHR35308">
    <property type="entry name" value="CYTOCHROME C OXIDASE SUBUNIT 7"/>
    <property type="match status" value="1"/>
</dbReference>
<dbReference type="Proteomes" id="UP000283530">
    <property type="component" value="Unassembled WGS sequence"/>
</dbReference>
<feature type="transmembrane region" description="Helical" evidence="5">
    <location>
        <begin position="45"/>
        <end position="63"/>
    </location>
</feature>
<evidence type="ECO:0000256" key="1">
    <source>
        <dbReference type="ARBA" id="ARBA00004273"/>
    </source>
</evidence>
<dbReference type="OrthoDB" id="62312at2759"/>
<keyword evidence="2" id="KW-0999">Mitochondrion inner membrane</keyword>
<reference evidence="6 7" key="1">
    <citation type="journal article" date="2019" name="Nat. Plants">
        <title>Stout camphor tree genome fills gaps in understanding of flowering plant genome evolution.</title>
        <authorList>
            <person name="Chaw S.M."/>
            <person name="Liu Y.C."/>
            <person name="Wu Y.W."/>
            <person name="Wang H.Y."/>
            <person name="Lin C.I."/>
            <person name="Wu C.S."/>
            <person name="Ke H.M."/>
            <person name="Chang L.Y."/>
            <person name="Hsu C.Y."/>
            <person name="Yang H.T."/>
            <person name="Sudianto E."/>
            <person name="Hsu M.H."/>
            <person name="Wu K.P."/>
            <person name="Wang L.N."/>
            <person name="Leebens-Mack J.H."/>
            <person name="Tsai I.J."/>
        </authorList>
    </citation>
    <scope>NUCLEOTIDE SEQUENCE [LARGE SCALE GENOMIC DNA]</scope>
    <source>
        <strain evidence="7">cv. Chaw 1501</strain>
        <tissue evidence="6">Young leaves</tissue>
    </source>
</reference>
<gene>
    <name evidence="6" type="ORF">CKAN_02119700</name>
</gene>
<keyword evidence="4 5" id="KW-0472">Membrane</keyword>
<dbReference type="InterPro" id="IPR039297">
    <property type="entry name" value="COX7a"/>
</dbReference>